<dbReference type="Proteomes" id="UP000242875">
    <property type="component" value="Unassembled WGS sequence"/>
</dbReference>
<reference evidence="3 4" key="1">
    <citation type="journal article" date="2017" name="Mycologia">
        <title>Bifiguratus adelaidae, gen. et sp. nov., a new member of Mucoromycotina in endophytic and soil-dwelling habitats.</title>
        <authorList>
            <person name="Torres-Cruz T.J."/>
            <person name="Billingsley Tobias T.L."/>
            <person name="Almatruk M."/>
            <person name="Hesse C."/>
            <person name="Kuske C.R."/>
            <person name="Desiro A."/>
            <person name="Benucci G.M."/>
            <person name="Bonito G."/>
            <person name="Stajich J.E."/>
            <person name="Dunlap C."/>
            <person name="Arnold A.E."/>
            <person name="Porras-Alfaro A."/>
        </authorList>
    </citation>
    <scope>NUCLEOTIDE SEQUENCE [LARGE SCALE GENOMIC DNA]</scope>
    <source>
        <strain evidence="3 4">AZ0501</strain>
    </source>
</reference>
<dbReference type="OrthoDB" id="191139at2759"/>
<sequence length="301" mass="32459">MRVLDQLPDAHSVKGKTYIVTGGHSGLGEETSRALASHSATVVNGSRSASATDETIRRIQSAHPNADVRFIHLDLCDLDSVCQFAKDFQATGLPLYGLVCNAGVMMTPYGTTKQGFELQFGTNHVAHHLLIKLLIDDIVKSGGGRVVCVSSMGHDLSPVRFDDLGFNNGKDYDKKASYGQSKTANILCAKAFNALYSAKGVECFSLHPGAIWTPLGRHMEKAEMVEWAFIDEEGNINPGFKSIPEGAATQIYALTSPDITGKGGAFLVDCQIAEPAHDQARDLIGEHSRHLYEVTEKLVAA</sequence>
<dbReference type="Pfam" id="PF00106">
    <property type="entry name" value="adh_short"/>
    <property type="match status" value="1"/>
</dbReference>
<gene>
    <name evidence="3" type="ORF">BZG36_03108</name>
</gene>
<dbReference type="InterPro" id="IPR002347">
    <property type="entry name" value="SDR_fam"/>
</dbReference>
<accession>A0A261Y0L1</accession>
<dbReference type="GO" id="GO:0016491">
    <property type="term" value="F:oxidoreductase activity"/>
    <property type="evidence" value="ECO:0007669"/>
    <property type="project" value="UniProtKB-KW"/>
</dbReference>
<keyword evidence="2" id="KW-0560">Oxidoreductase</keyword>
<dbReference type="PANTHER" id="PTHR24320:SF148">
    <property type="entry name" value="NAD(P)-BINDING ROSSMANN-FOLD SUPERFAMILY PROTEIN"/>
    <property type="match status" value="1"/>
</dbReference>
<keyword evidence="4" id="KW-1185">Reference proteome</keyword>
<dbReference type="PANTHER" id="PTHR24320">
    <property type="entry name" value="RETINOL DEHYDROGENASE"/>
    <property type="match status" value="1"/>
</dbReference>
<organism evidence="3 4">
    <name type="scientific">Bifiguratus adelaidae</name>
    <dbReference type="NCBI Taxonomy" id="1938954"/>
    <lineage>
        <taxon>Eukaryota</taxon>
        <taxon>Fungi</taxon>
        <taxon>Fungi incertae sedis</taxon>
        <taxon>Mucoromycota</taxon>
        <taxon>Mucoromycotina</taxon>
        <taxon>Endogonomycetes</taxon>
        <taxon>Endogonales</taxon>
        <taxon>Endogonales incertae sedis</taxon>
        <taxon>Bifiguratus</taxon>
    </lineage>
</organism>
<name>A0A261Y0L1_9FUNG</name>
<dbReference type="Gene3D" id="3.40.50.720">
    <property type="entry name" value="NAD(P)-binding Rossmann-like Domain"/>
    <property type="match status" value="1"/>
</dbReference>
<comment type="similarity">
    <text evidence="1">Belongs to the short-chain dehydrogenases/reductases (SDR) family.</text>
</comment>
<evidence type="ECO:0000256" key="1">
    <source>
        <dbReference type="ARBA" id="ARBA00006484"/>
    </source>
</evidence>
<dbReference type="EMBL" id="MVBO01000051">
    <property type="protein sequence ID" value="OZJ04157.1"/>
    <property type="molecule type" value="Genomic_DNA"/>
</dbReference>
<dbReference type="SUPFAM" id="SSF51735">
    <property type="entry name" value="NAD(P)-binding Rossmann-fold domains"/>
    <property type="match status" value="1"/>
</dbReference>
<protein>
    <recommendedName>
        <fullName evidence="5">Oxidoreductase</fullName>
    </recommendedName>
</protein>
<evidence type="ECO:0008006" key="5">
    <source>
        <dbReference type="Google" id="ProtNLM"/>
    </source>
</evidence>
<comment type="caution">
    <text evidence="3">The sequence shown here is derived from an EMBL/GenBank/DDBJ whole genome shotgun (WGS) entry which is preliminary data.</text>
</comment>
<evidence type="ECO:0000256" key="2">
    <source>
        <dbReference type="ARBA" id="ARBA00023002"/>
    </source>
</evidence>
<dbReference type="PRINTS" id="PR00081">
    <property type="entry name" value="GDHRDH"/>
</dbReference>
<evidence type="ECO:0000313" key="4">
    <source>
        <dbReference type="Proteomes" id="UP000242875"/>
    </source>
</evidence>
<proteinExistence type="inferred from homology"/>
<dbReference type="AlphaFoldDB" id="A0A261Y0L1"/>
<dbReference type="InterPro" id="IPR036291">
    <property type="entry name" value="NAD(P)-bd_dom_sf"/>
</dbReference>
<evidence type="ECO:0000313" key="3">
    <source>
        <dbReference type="EMBL" id="OZJ04157.1"/>
    </source>
</evidence>